<gene>
    <name evidence="1" type="ORF">G3570_05550</name>
</gene>
<dbReference type="EMBL" id="JAALLT010000002">
    <property type="protein sequence ID" value="NGP76085.1"/>
    <property type="molecule type" value="Genomic_DNA"/>
</dbReference>
<dbReference type="GO" id="GO:0043165">
    <property type="term" value="P:Gram-negative-bacterium-type cell outer membrane assembly"/>
    <property type="evidence" value="ECO:0007669"/>
    <property type="project" value="InterPro"/>
</dbReference>
<dbReference type="Pfam" id="PF04390">
    <property type="entry name" value="LptE"/>
    <property type="match status" value="1"/>
</dbReference>
<dbReference type="InterPro" id="IPR007485">
    <property type="entry name" value="LPS_assembly_LptE"/>
</dbReference>
<organism evidence="1 2">
    <name type="scientific">Halalkalibaculum roseum</name>
    <dbReference type="NCBI Taxonomy" id="2709311"/>
    <lineage>
        <taxon>Bacteria</taxon>
        <taxon>Pseudomonadati</taxon>
        <taxon>Balneolota</taxon>
        <taxon>Balneolia</taxon>
        <taxon>Balneolales</taxon>
        <taxon>Balneolaceae</taxon>
        <taxon>Halalkalibaculum</taxon>
    </lineage>
</organism>
<evidence type="ECO:0000313" key="1">
    <source>
        <dbReference type="EMBL" id="NGP76085.1"/>
    </source>
</evidence>
<reference evidence="1 2" key="1">
    <citation type="submission" date="2020-02" db="EMBL/GenBank/DDBJ databases">
        <title>Balneolaceae bacterium YR4-1, complete genome.</title>
        <authorList>
            <person name="Li Y."/>
            <person name="Wu S."/>
        </authorList>
    </citation>
    <scope>NUCLEOTIDE SEQUENCE [LARGE SCALE GENOMIC DNA]</scope>
    <source>
        <strain evidence="1 2">YR4-1</strain>
    </source>
</reference>
<comment type="caution">
    <text evidence="1">The sequence shown here is derived from an EMBL/GenBank/DDBJ whole genome shotgun (WGS) entry which is preliminary data.</text>
</comment>
<dbReference type="GO" id="GO:0019867">
    <property type="term" value="C:outer membrane"/>
    <property type="evidence" value="ECO:0007669"/>
    <property type="project" value="InterPro"/>
</dbReference>
<accession>A0A6M1T223</accession>
<name>A0A6M1T223_9BACT</name>
<keyword evidence="2" id="KW-1185">Reference proteome</keyword>
<protein>
    <submittedName>
        <fullName evidence="1">LptE family protein</fullName>
    </submittedName>
</protein>
<proteinExistence type="predicted"/>
<sequence length="169" mass="18871">MKARRWIPLFLVLLLASGCVRYSFTGTSIPENVSSIFIPFFADQSSSGIGDLSDRLNQIIINRFINQTRLRSANSRGEADAVLEGSIVSYQNRPFSITGDQEAEQNEVTITVRATYQYTDQEQPEWSNSYTGKATYDPNEDPIQGETNAAEEAIEQIANNMFNDAVSGW</sequence>
<dbReference type="AlphaFoldDB" id="A0A6M1T223"/>
<dbReference type="PROSITE" id="PS51257">
    <property type="entry name" value="PROKAR_LIPOPROTEIN"/>
    <property type="match status" value="1"/>
</dbReference>
<dbReference type="RefSeq" id="WP_165140138.1">
    <property type="nucleotide sequence ID" value="NZ_JAALLT010000002.1"/>
</dbReference>
<evidence type="ECO:0000313" key="2">
    <source>
        <dbReference type="Proteomes" id="UP000473278"/>
    </source>
</evidence>
<dbReference type="Proteomes" id="UP000473278">
    <property type="component" value="Unassembled WGS sequence"/>
</dbReference>
<dbReference type="Gene3D" id="3.30.160.150">
    <property type="entry name" value="Lipoprotein like domain"/>
    <property type="match status" value="1"/>
</dbReference>